<feature type="compositionally biased region" description="Low complexity" evidence="1">
    <location>
        <begin position="90"/>
        <end position="106"/>
    </location>
</feature>
<evidence type="ECO:0000313" key="2">
    <source>
        <dbReference type="EMBL" id="GGA60888.1"/>
    </source>
</evidence>
<dbReference type="Proteomes" id="UP000618591">
    <property type="component" value="Unassembled WGS sequence"/>
</dbReference>
<feature type="compositionally biased region" description="Low complexity" evidence="1">
    <location>
        <begin position="11"/>
        <end position="60"/>
    </location>
</feature>
<evidence type="ECO:0000313" key="3">
    <source>
        <dbReference type="Proteomes" id="UP000618591"/>
    </source>
</evidence>
<protein>
    <recommendedName>
        <fullName evidence="4">Meckel syndrome type 1 protein</fullName>
    </recommendedName>
</protein>
<name>A0ABQ1H8N0_9SPHN</name>
<proteinExistence type="predicted"/>
<evidence type="ECO:0008006" key="4">
    <source>
        <dbReference type="Google" id="ProtNLM"/>
    </source>
</evidence>
<feature type="region of interest" description="Disordered" evidence="1">
    <location>
        <begin position="1"/>
        <end position="107"/>
    </location>
</feature>
<dbReference type="PRINTS" id="PR00624">
    <property type="entry name" value="HISTONEH5"/>
</dbReference>
<accession>A0ABQ1H8N0</accession>
<evidence type="ECO:0000256" key="1">
    <source>
        <dbReference type="SAM" id="MobiDB-lite"/>
    </source>
</evidence>
<sequence length="204" mass="20558">MALPPEPPKAPKSAKPATPAPRRSSRTASTAKAAPPKAATPRAAPAAAAPEPKAPAAARPVPKRATTRKAVAPAGAPPARAKPGPKPKPTAKAAPKSVSPSVPKVATADRRSLAASLPPVTPRTAWSLGAVALAAGAGIAAFLTRGRILALLTGKPQEGHVPTDLLDPNRNADDRAVADFRPDMAAPMTAAEREALRPPPGLPN</sequence>
<reference evidence="3" key="1">
    <citation type="journal article" date="2019" name="Int. J. Syst. Evol. Microbiol.">
        <title>The Global Catalogue of Microorganisms (GCM) 10K type strain sequencing project: providing services to taxonomists for standard genome sequencing and annotation.</title>
        <authorList>
            <consortium name="The Broad Institute Genomics Platform"/>
            <consortium name="The Broad Institute Genome Sequencing Center for Infectious Disease"/>
            <person name="Wu L."/>
            <person name="Ma J."/>
        </authorList>
    </citation>
    <scope>NUCLEOTIDE SEQUENCE [LARGE SCALE GENOMIC DNA]</scope>
    <source>
        <strain evidence="3">CGMCC 1.10106</strain>
    </source>
</reference>
<dbReference type="EMBL" id="BMDW01000030">
    <property type="protein sequence ID" value="GGA60888.1"/>
    <property type="molecule type" value="Genomic_DNA"/>
</dbReference>
<dbReference type="RefSeq" id="WP_229733339.1">
    <property type="nucleotide sequence ID" value="NZ_BMDW01000030.1"/>
</dbReference>
<keyword evidence="3" id="KW-1185">Reference proteome</keyword>
<feature type="compositionally biased region" description="Pro residues" evidence="1">
    <location>
        <begin position="1"/>
        <end position="10"/>
    </location>
</feature>
<gene>
    <name evidence="2" type="ORF">GCM10011395_34050</name>
</gene>
<dbReference type="InterPro" id="IPR005819">
    <property type="entry name" value="H1/H5"/>
</dbReference>
<organism evidence="2 3">
    <name type="scientific">Sphingomonas psychrolutea</name>
    <dbReference type="NCBI Taxonomy" id="1259676"/>
    <lineage>
        <taxon>Bacteria</taxon>
        <taxon>Pseudomonadati</taxon>
        <taxon>Pseudomonadota</taxon>
        <taxon>Alphaproteobacteria</taxon>
        <taxon>Sphingomonadales</taxon>
        <taxon>Sphingomonadaceae</taxon>
        <taxon>Sphingomonas</taxon>
    </lineage>
</organism>
<comment type="caution">
    <text evidence="2">The sequence shown here is derived from an EMBL/GenBank/DDBJ whole genome shotgun (WGS) entry which is preliminary data.</text>
</comment>
<feature type="region of interest" description="Disordered" evidence="1">
    <location>
        <begin position="181"/>
        <end position="204"/>
    </location>
</feature>
<feature type="compositionally biased region" description="Low complexity" evidence="1">
    <location>
        <begin position="68"/>
        <end position="82"/>
    </location>
</feature>